<proteinExistence type="predicted"/>
<dbReference type="Pfam" id="PF13387">
    <property type="entry name" value="Lnb_N"/>
    <property type="match status" value="1"/>
</dbReference>
<keyword evidence="2" id="KW-0732">Signal</keyword>
<dbReference type="EMBL" id="BJVY01000035">
    <property type="protein sequence ID" value="GEL73528.1"/>
    <property type="molecule type" value="Genomic_DNA"/>
</dbReference>
<reference evidence="5 6" key="1">
    <citation type="submission" date="2019-07" db="EMBL/GenBank/DDBJ databases">
        <title>Whole genome shotgun sequence of Myxococcus virescens NBRC 100334.</title>
        <authorList>
            <person name="Hosoyama A."/>
            <person name="Uohara A."/>
            <person name="Ohji S."/>
            <person name="Ichikawa N."/>
        </authorList>
    </citation>
    <scope>NUCLEOTIDE SEQUENCE [LARGE SCALE GENOMIC DNA]</scope>
    <source>
        <strain evidence="5 6">NBRC 100334</strain>
    </source>
</reference>
<dbReference type="AlphaFoldDB" id="A0A511HIZ2"/>
<feature type="domain" description="Lnb N-terminal periplasmic" evidence="3">
    <location>
        <begin position="32"/>
        <end position="191"/>
    </location>
</feature>
<dbReference type="Proteomes" id="UP000321224">
    <property type="component" value="Unassembled WGS sequence"/>
</dbReference>
<evidence type="ECO:0000259" key="3">
    <source>
        <dbReference type="Pfam" id="PF13387"/>
    </source>
</evidence>
<dbReference type="InterPro" id="IPR025178">
    <property type="entry name" value="Lnb_N"/>
</dbReference>
<sequence>MLDQAMLRPSLIASCLLGLLLLAAPARAASMPPWGTGESQGEDLAILLVTFSPGDDVPSWWGHGSLVVEDRRRQMSRLYNYGMFSFDEAMLARFAMGRLEFWVGQSSVGGTFRYYQAEDRDVRVQELNLTPEQRVVVAKRLAENVLPENREYLYHHYNDNCVTRLRDMIDVATGGQLREADRAPGRMTLREHTRRYTAVNAPMSVLLDFMMNDEIDRPITKWEEAFLPDELEAQVAALQVKGADGQTASLAAKSWNYYESSTRRRPPAEPPPWGPWLLALGLALGGLAVGLAVWERQRGSRVARLLLGLENAVVGLALGLPGTALFIMGLVTDHTVTYRNENLFLANPLTLLALPFGVALTWGSQKARTRLFKVWTLLAVLGVLGVVLKVLPPFDQDNWRLIALILPISLGMAGAFGLDRVLARLPRADRASAGRRDAVASLKTP</sequence>
<feature type="transmembrane region" description="Helical" evidence="1">
    <location>
        <begin position="273"/>
        <end position="294"/>
    </location>
</feature>
<accession>A0A511HIZ2</accession>
<evidence type="ECO:0000259" key="4">
    <source>
        <dbReference type="Pfam" id="PF25221"/>
    </source>
</evidence>
<evidence type="ECO:0000256" key="1">
    <source>
        <dbReference type="SAM" id="Phobius"/>
    </source>
</evidence>
<name>A0A511HIZ2_9BACT</name>
<dbReference type="Pfam" id="PF25221">
    <property type="entry name" value="5TMH_Lnb"/>
    <property type="match status" value="1"/>
</dbReference>
<evidence type="ECO:0000313" key="5">
    <source>
        <dbReference type="EMBL" id="GEL73528.1"/>
    </source>
</evidence>
<protein>
    <submittedName>
        <fullName evidence="5">Uncharacterized protein</fullName>
    </submittedName>
</protein>
<organism evidence="5 6">
    <name type="scientific">Myxococcus virescens</name>
    <dbReference type="NCBI Taxonomy" id="83456"/>
    <lineage>
        <taxon>Bacteria</taxon>
        <taxon>Pseudomonadati</taxon>
        <taxon>Myxococcota</taxon>
        <taxon>Myxococcia</taxon>
        <taxon>Myxococcales</taxon>
        <taxon>Cystobacterineae</taxon>
        <taxon>Myxococcaceae</taxon>
        <taxon>Myxococcus</taxon>
    </lineage>
</organism>
<feature type="chain" id="PRO_5022180798" evidence="2">
    <location>
        <begin position="29"/>
        <end position="445"/>
    </location>
</feature>
<feature type="transmembrane region" description="Helical" evidence="1">
    <location>
        <begin position="374"/>
        <end position="392"/>
    </location>
</feature>
<feature type="transmembrane region" description="Helical" evidence="1">
    <location>
        <begin position="398"/>
        <end position="418"/>
    </location>
</feature>
<evidence type="ECO:0000256" key="2">
    <source>
        <dbReference type="SAM" id="SignalP"/>
    </source>
</evidence>
<feature type="transmembrane region" description="Helical" evidence="1">
    <location>
        <begin position="306"/>
        <end position="331"/>
    </location>
</feature>
<gene>
    <name evidence="5" type="ORF">MVI01_53120</name>
</gene>
<comment type="caution">
    <text evidence="5">The sequence shown here is derived from an EMBL/GenBank/DDBJ whole genome shotgun (WGS) entry which is preliminary data.</text>
</comment>
<keyword evidence="1" id="KW-0472">Membrane</keyword>
<feature type="transmembrane region" description="Helical" evidence="1">
    <location>
        <begin position="343"/>
        <end position="362"/>
    </location>
</feature>
<evidence type="ECO:0000313" key="6">
    <source>
        <dbReference type="Proteomes" id="UP000321224"/>
    </source>
</evidence>
<dbReference type="InterPro" id="IPR057436">
    <property type="entry name" value="5TMH_Lnb"/>
</dbReference>
<feature type="signal peptide" evidence="2">
    <location>
        <begin position="1"/>
        <end position="28"/>
    </location>
</feature>
<keyword evidence="1" id="KW-0812">Transmembrane</keyword>
<keyword evidence="1" id="KW-1133">Transmembrane helix</keyword>
<feature type="domain" description="Lnb-like transmembrane" evidence="4">
    <location>
        <begin position="311"/>
        <end position="388"/>
    </location>
</feature>